<dbReference type="InterPro" id="IPR016024">
    <property type="entry name" value="ARM-type_fold"/>
</dbReference>
<proteinExistence type="predicted"/>
<accession>A0A0K0F6E5</accession>
<organism evidence="2 3">
    <name type="scientific">Strongyloides venezuelensis</name>
    <name type="common">Threadworm</name>
    <dbReference type="NCBI Taxonomy" id="75913"/>
    <lineage>
        <taxon>Eukaryota</taxon>
        <taxon>Metazoa</taxon>
        <taxon>Ecdysozoa</taxon>
        <taxon>Nematoda</taxon>
        <taxon>Chromadorea</taxon>
        <taxon>Rhabditida</taxon>
        <taxon>Tylenchina</taxon>
        <taxon>Panagrolaimomorpha</taxon>
        <taxon>Strongyloidoidea</taxon>
        <taxon>Strongyloididae</taxon>
        <taxon>Strongyloides</taxon>
    </lineage>
</organism>
<dbReference type="Proteomes" id="UP000035680">
    <property type="component" value="Unassembled WGS sequence"/>
</dbReference>
<dbReference type="WBParaSite" id="SVE_0438900.1">
    <property type="protein sequence ID" value="SVE_0438900.1"/>
    <property type="gene ID" value="SVE_0438900"/>
</dbReference>
<sequence>MEKLIEAVEELTPSNCMDTFDKIVNQSSSKNPFSSKVNLGWILLAKILRNLNEETLKGFTQRVQKRLSDLVKVRVCDGTIIFVHTVVNLFPTVINNNQKLLKCITTLFIENAFLINQETCNDYIADLISEIFLLVTKFSAPNSLLISITEIVDGDVHYTRDVGDEFLKFPPILNEGKRNFFIAQLLKLYALNVMKSNSMVEINFNLFIKIADSLKRFEDNDIKKEIFDCLKCLSIRCGHLVLPYISDILNLVSSYGNDPDVLEINTFFCDTFGTASTLYRIFHFTLTKVLDSKNEVNLVDDVHTCRLLASIIKTSGYLLTPVNISQLLKKLLLDLVKSRKVSTESLLLLNAFLSLNHEGVPVPVNVAQKILWEKKFDNKQRVDFEFKTALENCRTLCSVITRPKIVGVGAVKIDVNQVCNSNGIINNDLEVKIEPEEIDRDVNGGIDDGGVDDDDEYLAMKRQWEENTAILKLKRKALDKASTQNESKEVTKRVRFEEKETEPPKVEKNKKESKKKVVRPKSAFMTVINNKDETAKSIDEMLADFCPE</sequence>
<evidence type="ECO:0000313" key="2">
    <source>
        <dbReference type="Proteomes" id="UP000035680"/>
    </source>
</evidence>
<evidence type="ECO:0000313" key="3">
    <source>
        <dbReference type="WBParaSite" id="SVE_0438900.1"/>
    </source>
</evidence>
<keyword evidence="2" id="KW-1185">Reference proteome</keyword>
<evidence type="ECO:0000256" key="1">
    <source>
        <dbReference type="SAM" id="MobiDB-lite"/>
    </source>
</evidence>
<protein>
    <submittedName>
        <fullName evidence="3">Nucleolar protein 14</fullName>
    </submittedName>
</protein>
<dbReference type="SUPFAM" id="SSF48371">
    <property type="entry name" value="ARM repeat"/>
    <property type="match status" value="1"/>
</dbReference>
<name>A0A0K0F6E5_STRVS</name>
<feature type="region of interest" description="Disordered" evidence="1">
    <location>
        <begin position="482"/>
        <end position="517"/>
    </location>
</feature>
<feature type="compositionally biased region" description="Basic and acidic residues" evidence="1">
    <location>
        <begin position="486"/>
        <end position="510"/>
    </location>
</feature>
<reference evidence="3" key="2">
    <citation type="submission" date="2015-08" db="UniProtKB">
        <authorList>
            <consortium name="WormBaseParasite"/>
        </authorList>
    </citation>
    <scope>IDENTIFICATION</scope>
</reference>
<dbReference type="AlphaFoldDB" id="A0A0K0F6E5"/>
<dbReference type="STRING" id="75913.A0A0K0F6E5"/>
<reference evidence="2" key="1">
    <citation type="submission" date="2014-07" db="EMBL/GenBank/DDBJ databases">
        <authorList>
            <person name="Martin A.A"/>
            <person name="De Silva N."/>
        </authorList>
    </citation>
    <scope>NUCLEOTIDE SEQUENCE</scope>
</reference>